<keyword evidence="2" id="KW-1133">Transmembrane helix</keyword>
<keyword evidence="2" id="KW-0812">Transmembrane</keyword>
<proteinExistence type="predicted"/>
<evidence type="ECO:0000313" key="3">
    <source>
        <dbReference type="EMBL" id="PEN15748.1"/>
    </source>
</evidence>
<feature type="transmembrane region" description="Helical" evidence="2">
    <location>
        <begin position="49"/>
        <end position="72"/>
    </location>
</feature>
<reference evidence="3" key="1">
    <citation type="submission" date="2017-10" db="EMBL/GenBank/DDBJ databases">
        <title>Kefir isolates.</title>
        <authorList>
            <person name="Kim Y."/>
            <person name="Blasche S."/>
        </authorList>
    </citation>
    <scope>NUCLEOTIDE SEQUENCE [LARGE SCALE GENOMIC DNA]</scope>
    <source>
        <strain evidence="3">OG2-2</strain>
    </source>
</reference>
<feature type="compositionally biased region" description="Low complexity" evidence="1">
    <location>
        <begin position="8"/>
        <end position="24"/>
    </location>
</feature>
<organism evidence="3 4">
    <name type="scientific">Rothia dentocariosa</name>
    <dbReference type="NCBI Taxonomy" id="2047"/>
    <lineage>
        <taxon>Bacteria</taxon>
        <taxon>Bacillati</taxon>
        <taxon>Actinomycetota</taxon>
        <taxon>Actinomycetes</taxon>
        <taxon>Micrococcales</taxon>
        <taxon>Micrococcaceae</taxon>
        <taxon>Rothia</taxon>
    </lineage>
</organism>
<dbReference type="EMBL" id="PDEV01000004">
    <property type="protein sequence ID" value="PEN15748.1"/>
    <property type="molecule type" value="Genomic_DNA"/>
</dbReference>
<evidence type="ECO:0000256" key="2">
    <source>
        <dbReference type="SAM" id="Phobius"/>
    </source>
</evidence>
<feature type="region of interest" description="Disordered" evidence="1">
    <location>
        <begin position="1"/>
        <end position="29"/>
    </location>
</feature>
<protein>
    <submittedName>
        <fullName evidence="3">Uncharacterized protein</fullName>
    </submittedName>
</protein>
<dbReference type="RefSeq" id="WP_004005651.1">
    <property type="nucleotide sequence ID" value="NZ_CAJPNU010000045.1"/>
</dbReference>
<dbReference type="AlphaFoldDB" id="A0A2A8D564"/>
<accession>A0A2A8D564</accession>
<dbReference type="Proteomes" id="UP000219947">
    <property type="component" value="Unassembled WGS sequence"/>
</dbReference>
<keyword evidence="4" id="KW-1185">Reference proteome</keyword>
<comment type="caution">
    <text evidence="3">The sequence shown here is derived from an EMBL/GenBank/DDBJ whole genome shotgun (WGS) entry which is preliminary data.</text>
</comment>
<evidence type="ECO:0000256" key="1">
    <source>
        <dbReference type="SAM" id="MobiDB-lite"/>
    </source>
</evidence>
<name>A0A2A8D564_9MICC</name>
<evidence type="ECO:0000313" key="4">
    <source>
        <dbReference type="Proteomes" id="UP000219947"/>
    </source>
</evidence>
<keyword evidence="2" id="KW-0472">Membrane</keyword>
<gene>
    <name evidence="3" type="ORF">CRM92_09085</name>
</gene>
<feature type="transmembrane region" description="Helical" evidence="2">
    <location>
        <begin position="84"/>
        <end position="105"/>
    </location>
</feature>
<sequence>MSENYNFQPQQNTQGGYPQQGYQQPYPPTIDPEAIKAEKNAKIYSITSLVLGALGIGIFTIGFGIVAVVSCIRGLIANKGKNAGYTAMALIGGILGAFDIVLGFLSRLVS</sequence>